<evidence type="ECO:0000313" key="2">
    <source>
        <dbReference type="Proteomes" id="UP001189624"/>
    </source>
</evidence>
<proteinExistence type="predicted"/>
<reference evidence="1" key="1">
    <citation type="submission" date="2023-10" db="EMBL/GenBank/DDBJ databases">
        <authorList>
            <person name="Domelevo Entfellner J.-B."/>
        </authorList>
    </citation>
    <scope>NUCLEOTIDE SEQUENCE</scope>
</reference>
<evidence type="ECO:0000313" key="1">
    <source>
        <dbReference type="EMBL" id="CAJ1937617.1"/>
    </source>
</evidence>
<keyword evidence="2" id="KW-1185">Reference proteome</keyword>
<accession>A0AA86SQJ7</accession>
<dbReference type="EMBL" id="OY731400">
    <property type="protein sequence ID" value="CAJ1937617.1"/>
    <property type="molecule type" value="Genomic_DNA"/>
</dbReference>
<sequence>MSPKPFSPLPLNKSEQRRWSHWFSISFPSLKSLEYEVDIRLWKLLLEGTPSKRLIEFVFQSFGLIIPDGLPKEELDVCPYERNLKRGNSDRPSLDRQSLFTTNRQERTYTDHLDGFEIPSHSPLWITERGKKHTTVLARSEVRNSGKPQDGRVALEQEKEASQADFKVVFGLKRFGAAQTRKRKLLDLRCNCLEIQCANTLIRKERNEVASTFL</sequence>
<protein>
    <submittedName>
        <fullName evidence="1">Uncharacterized protein</fullName>
    </submittedName>
</protein>
<dbReference type="Proteomes" id="UP001189624">
    <property type="component" value="Chromosome 3"/>
</dbReference>
<gene>
    <name evidence="1" type="ORF">AYBTSS11_LOCUS8126</name>
</gene>
<dbReference type="AlphaFoldDB" id="A0AA86SQJ7"/>
<organism evidence="1 2">
    <name type="scientific">Sphenostylis stenocarpa</name>
    <dbReference type="NCBI Taxonomy" id="92480"/>
    <lineage>
        <taxon>Eukaryota</taxon>
        <taxon>Viridiplantae</taxon>
        <taxon>Streptophyta</taxon>
        <taxon>Embryophyta</taxon>
        <taxon>Tracheophyta</taxon>
        <taxon>Spermatophyta</taxon>
        <taxon>Magnoliopsida</taxon>
        <taxon>eudicotyledons</taxon>
        <taxon>Gunneridae</taxon>
        <taxon>Pentapetalae</taxon>
        <taxon>rosids</taxon>
        <taxon>fabids</taxon>
        <taxon>Fabales</taxon>
        <taxon>Fabaceae</taxon>
        <taxon>Papilionoideae</taxon>
        <taxon>50 kb inversion clade</taxon>
        <taxon>NPAAA clade</taxon>
        <taxon>indigoferoid/millettioid clade</taxon>
        <taxon>Phaseoleae</taxon>
        <taxon>Sphenostylis</taxon>
    </lineage>
</organism>
<name>A0AA86SQJ7_9FABA</name>
<dbReference type="Gramene" id="rna-AYBTSS11_LOCUS8126">
    <property type="protein sequence ID" value="CAJ1937617.1"/>
    <property type="gene ID" value="gene-AYBTSS11_LOCUS8126"/>
</dbReference>